<reference evidence="2" key="1">
    <citation type="submission" date="2016-05" db="EMBL/GenBank/DDBJ databases">
        <authorList>
            <person name="Lavstsen T."/>
            <person name="Jespersen J.S."/>
        </authorList>
    </citation>
    <scope>NUCLEOTIDE SEQUENCE</scope>
    <source>
        <tissue evidence="2">Brain</tissue>
    </source>
</reference>
<feature type="region of interest" description="Disordered" evidence="1">
    <location>
        <begin position="71"/>
        <end position="93"/>
    </location>
</feature>
<organism evidence="2">
    <name type="scientific">Iconisemion striatum</name>
    <dbReference type="NCBI Taxonomy" id="60296"/>
    <lineage>
        <taxon>Eukaryota</taxon>
        <taxon>Metazoa</taxon>
        <taxon>Chordata</taxon>
        <taxon>Craniata</taxon>
        <taxon>Vertebrata</taxon>
        <taxon>Euteleostomi</taxon>
        <taxon>Actinopterygii</taxon>
        <taxon>Neopterygii</taxon>
        <taxon>Teleostei</taxon>
        <taxon>Neoteleostei</taxon>
        <taxon>Acanthomorphata</taxon>
        <taxon>Ovalentaria</taxon>
        <taxon>Atherinomorphae</taxon>
        <taxon>Cyprinodontiformes</taxon>
        <taxon>Nothobranchiidae</taxon>
        <taxon>Iconisemion</taxon>
    </lineage>
</organism>
<reference evidence="2" key="2">
    <citation type="submission" date="2016-06" db="EMBL/GenBank/DDBJ databases">
        <title>The genome of a short-lived fish provides insights into sex chromosome evolution and the genetic control of aging.</title>
        <authorList>
            <person name="Reichwald K."/>
            <person name="Felder M."/>
            <person name="Petzold A."/>
            <person name="Koch P."/>
            <person name="Groth M."/>
            <person name="Platzer M."/>
        </authorList>
    </citation>
    <scope>NUCLEOTIDE SEQUENCE</scope>
    <source>
        <tissue evidence="2">Brain</tissue>
    </source>
</reference>
<accession>A0A1A7X4J2</accession>
<protein>
    <submittedName>
        <fullName evidence="2">Snf2-related CREBBP activator protein</fullName>
    </submittedName>
</protein>
<feature type="region of interest" description="Disordered" evidence="1">
    <location>
        <begin position="1"/>
        <end position="50"/>
    </location>
</feature>
<proteinExistence type="predicted"/>
<name>A0A1A7X4J2_9TELE</name>
<feature type="non-terminal residue" evidence="2">
    <location>
        <position position="1"/>
    </location>
</feature>
<dbReference type="EMBL" id="HADW01011329">
    <property type="protein sequence ID" value="SBP12729.1"/>
    <property type="molecule type" value="Transcribed_RNA"/>
</dbReference>
<gene>
    <name evidence="2" type="primary">SRCAP</name>
</gene>
<sequence length="93" mass="10010">HASSNLKDFISQEVPSEESIAGVARSLPTSLSEDCSSSADMQRHQSSFCPPLKSQIDSTVQELQYGSQTIKEESLATSQANQIRSPGKSVEPV</sequence>
<evidence type="ECO:0000256" key="1">
    <source>
        <dbReference type="SAM" id="MobiDB-lite"/>
    </source>
</evidence>
<feature type="compositionally biased region" description="Polar residues" evidence="1">
    <location>
        <begin position="71"/>
        <end position="84"/>
    </location>
</feature>
<feature type="compositionally biased region" description="Polar residues" evidence="1">
    <location>
        <begin position="27"/>
        <end position="48"/>
    </location>
</feature>
<feature type="non-terminal residue" evidence="2">
    <location>
        <position position="93"/>
    </location>
</feature>
<evidence type="ECO:0000313" key="2">
    <source>
        <dbReference type="EMBL" id="SBP12729.1"/>
    </source>
</evidence>
<dbReference type="AlphaFoldDB" id="A0A1A7X4J2"/>